<reference evidence="1" key="1">
    <citation type="submission" date="2021-02" db="EMBL/GenBank/DDBJ databases">
        <title>Infant gut strain persistence is associated with maternal origin, phylogeny, and functional potential including surface adhesion and iron acquisition.</title>
        <authorList>
            <person name="Lou Y.C."/>
        </authorList>
    </citation>
    <scope>NUCLEOTIDE SEQUENCE</scope>
    <source>
        <strain evidence="1">L3_108_031G1_dasL3_108_031G1_concoct_20</strain>
    </source>
</reference>
<dbReference type="AlphaFoldDB" id="A0A942WNH0"/>
<name>A0A942WNH0_VEIPA</name>
<dbReference type="Gene3D" id="1.10.10.10">
    <property type="entry name" value="Winged helix-like DNA-binding domain superfamily/Winged helix DNA-binding domain"/>
    <property type="match status" value="1"/>
</dbReference>
<dbReference type="RefSeq" id="WP_278468189.1">
    <property type="nucleotide sequence ID" value="NZ_JAGZMU010000005.1"/>
</dbReference>
<dbReference type="Proteomes" id="UP000778864">
    <property type="component" value="Unassembled WGS sequence"/>
</dbReference>
<gene>
    <name evidence="1" type="ORF">KHZ90_08700</name>
</gene>
<protein>
    <submittedName>
        <fullName evidence="1">Uncharacterized protein</fullName>
    </submittedName>
</protein>
<dbReference type="EMBL" id="JAGZMU010000005">
    <property type="protein sequence ID" value="MBS4893841.1"/>
    <property type="molecule type" value="Genomic_DNA"/>
</dbReference>
<accession>A0A942WNH0</accession>
<dbReference type="InterPro" id="IPR036388">
    <property type="entry name" value="WH-like_DNA-bd_sf"/>
</dbReference>
<comment type="caution">
    <text evidence="1">The sequence shown here is derived from an EMBL/GenBank/DDBJ whole genome shotgun (WGS) entry which is preliminary data.</text>
</comment>
<evidence type="ECO:0000313" key="2">
    <source>
        <dbReference type="Proteomes" id="UP000778864"/>
    </source>
</evidence>
<sequence>MEHKLFNVTDYAILEVFIHYECTSPIASFTRDQLVDKTGFSMSKIRTSLSMFLMLDIVKEGAKVGKKKSYYITDFGIDNFQATYGLNDDEIDKELGKKLNE</sequence>
<proteinExistence type="predicted"/>
<evidence type="ECO:0000313" key="1">
    <source>
        <dbReference type="EMBL" id="MBS4893841.1"/>
    </source>
</evidence>
<organism evidence="1 2">
    <name type="scientific">Veillonella parvula</name>
    <name type="common">Staphylococcus parvulus</name>
    <dbReference type="NCBI Taxonomy" id="29466"/>
    <lineage>
        <taxon>Bacteria</taxon>
        <taxon>Bacillati</taxon>
        <taxon>Bacillota</taxon>
        <taxon>Negativicutes</taxon>
        <taxon>Veillonellales</taxon>
        <taxon>Veillonellaceae</taxon>
        <taxon>Veillonella</taxon>
    </lineage>
</organism>